<name>A0ABX7E4M5_9BACI</name>
<dbReference type="Pfam" id="PF07517">
    <property type="entry name" value="SecA_DEAD"/>
    <property type="match status" value="1"/>
</dbReference>
<keyword evidence="10 12" id="KW-0811">Translocation</keyword>
<dbReference type="PROSITE" id="PS01312">
    <property type="entry name" value="SECA"/>
    <property type="match status" value="1"/>
</dbReference>
<evidence type="ECO:0000259" key="17">
    <source>
        <dbReference type="PROSITE" id="PS51196"/>
    </source>
</evidence>
<keyword evidence="6 12" id="KW-0547">Nucleotide-binding</keyword>
<dbReference type="PANTHER" id="PTHR30612:SF0">
    <property type="entry name" value="CHLOROPLAST PROTEIN-TRANSPORTING ATPASE"/>
    <property type="match status" value="1"/>
</dbReference>
<keyword evidence="9 12" id="KW-1278">Translocase</keyword>
<dbReference type="Gene3D" id="3.90.1440.10">
    <property type="entry name" value="SecA, preprotein cross-linking domain"/>
    <property type="match status" value="1"/>
</dbReference>
<dbReference type="EC" id="7.4.2.8" evidence="12"/>
<dbReference type="InterPro" id="IPR001650">
    <property type="entry name" value="Helicase_C-like"/>
</dbReference>
<protein>
    <recommendedName>
        <fullName evidence="12 13">Protein translocase subunit SecA</fullName>
        <ecNumber evidence="12">7.4.2.8</ecNumber>
    </recommendedName>
</protein>
<keyword evidence="14" id="KW-0175">Coiled coil</keyword>
<evidence type="ECO:0000256" key="1">
    <source>
        <dbReference type="ARBA" id="ARBA00004170"/>
    </source>
</evidence>
<evidence type="ECO:0000256" key="3">
    <source>
        <dbReference type="ARBA" id="ARBA00022448"/>
    </source>
</evidence>
<dbReference type="InterPro" id="IPR020937">
    <property type="entry name" value="SecA_CS"/>
</dbReference>
<organism evidence="18 19">
    <name type="scientific">Heyndrickxia vini</name>
    <dbReference type="NCBI Taxonomy" id="1476025"/>
    <lineage>
        <taxon>Bacteria</taxon>
        <taxon>Bacillati</taxon>
        <taxon>Bacillota</taxon>
        <taxon>Bacilli</taxon>
        <taxon>Bacillales</taxon>
        <taxon>Bacillaceae</taxon>
        <taxon>Heyndrickxia</taxon>
    </lineage>
</organism>
<dbReference type="CDD" id="cd17928">
    <property type="entry name" value="DEXDc_SecA"/>
    <property type="match status" value="1"/>
</dbReference>
<dbReference type="InterPro" id="IPR044722">
    <property type="entry name" value="SecA_SF2_C"/>
</dbReference>
<dbReference type="NCBIfam" id="TIGR00963">
    <property type="entry name" value="secA"/>
    <property type="match status" value="1"/>
</dbReference>
<dbReference type="InterPro" id="IPR036670">
    <property type="entry name" value="SecA_X-link_sf"/>
</dbReference>
<dbReference type="NCBIfam" id="TIGR04397">
    <property type="entry name" value="SecA2_Bac_anthr"/>
    <property type="match status" value="1"/>
</dbReference>
<comment type="catalytic activity">
    <reaction evidence="12">
        <text>ATP + H2O + cellular proteinSide 1 = ADP + phosphate + cellular proteinSide 2.</text>
        <dbReference type="EC" id="7.4.2.8"/>
    </reaction>
</comment>
<comment type="function">
    <text evidence="12">Part of the Sec protein translocase complex. Interacts with the SecYEG preprotein conducting channel. Has a central role in coupling the hydrolysis of ATP to the transfer of proteins into and across the cell membrane, serving as an ATP-driven molecular motor driving the stepwise translocation of polypeptide chains across the membrane.</text>
</comment>
<accession>A0ABX7E4M5</accession>
<keyword evidence="3 12" id="KW-0813">Transport</keyword>
<dbReference type="Proteomes" id="UP000595691">
    <property type="component" value="Chromosome"/>
</dbReference>
<dbReference type="PROSITE" id="PS51196">
    <property type="entry name" value="SECA_MOTOR_DEAD"/>
    <property type="match status" value="1"/>
</dbReference>
<dbReference type="SMART" id="SM00957">
    <property type="entry name" value="SecA_DEAD"/>
    <property type="match status" value="1"/>
</dbReference>
<dbReference type="SUPFAM" id="SSF52540">
    <property type="entry name" value="P-loop containing nucleoside triphosphate hydrolases"/>
    <property type="match status" value="2"/>
</dbReference>
<evidence type="ECO:0000256" key="8">
    <source>
        <dbReference type="ARBA" id="ARBA00022927"/>
    </source>
</evidence>
<feature type="domain" description="Helicase C-terminal" evidence="16">
    <location>
        <begin position="411"/>
        <end position="586"/>
    </location>
</feature>
<dbReference type="Pfam" id="PF07516">
    <property type="entry name" value="SecA_SW"/>
    <property type="match status" value="1"/>
</dbReference>
<dbReference type="InterPro" id="IPR030908">
    <property type="entry name" value="SecA2_Bac_anthr"/>
</dbReference>
<dbReference type="InterPro" id="IPR014001">
    <property type="entry name" value="Helicase_ATP-bd"/>
</dbReference>
<reference evidence="18 19" key="1">
    <citation type="submission" date="2020-11" db="EMBL/GenBank/DDBJ databases">
        <title>Taxonomic evaluation of the Bacillus sporothermodurans group of bacteria based on whole genome sequences.</title>
        <authorList>
            <person name="Fiedler G."/>
            <person name="Herbstmann A.-D."/>
            <person name="Doll E."/>
            <person name="Wenning M."/>
            <person name="Brinks E."/>
            <person name="Kabisch J."/>
            <person name="Breitenwieser F."/>
            <person name="Lappann M."/>
            <person name="Boehnlein C."/>
            <person name="Franz C."/>
        </authorList>
    </citation>
    <scope>NUCLEOTIDE SEQUENCE [LARGE SCALE GENOMIC DNA]</scope>
    <source>
        <strain evidence="18 19">JCM 19841</strain>
    </source>
</reference>
<evidence type="ECO:0000256" key="6">
    <source>
        <dbReference type="ARBA" id="ARBA00022741"/>
    </source>
</evidence>
<keyword evidence="7 12" id="KW-0067">ATP-binding</keyword>
<evidence type="ECO:0000256" key="5">
    <source>
        <dbReference type="ARBA" id="ARBA00022490"/>
    </source>
</evidence>
<dbReference type="InterPro" id="IPR011115">
    <property type="entry name" value="SecA_DEAD"/>
</dbReference>
<evidence type="ECO:0000256" key="2">
    <source>
        <dbReference type="ARBA" id="ARBA00007650"/>
    </source>
</evidence>
<dbReference type="Gene3D" id="1.10.3060.10">
    <property type="entry name" value="Helical scaffold and wing domains of SecA"/>
    <property type="match status" value="1"/>
</dbReference>
<keyword evidence="11 12" id="KW-0472">Membrane</keyword>
<dbReference type="InterPro" id="IPR014018">
    <property type="entry name" value="SecA_motor_DEAD"/>
</dbReference>
<dbReference type="EMBL" id="CP065425">
    <property type="protein sequence ID" value="QQZ10250.1"/>
    <property type="molecule type" value="Genomic_DNA"/>
</dbReference>
<evidence type="ECO:0000256" key="4">
    <source>
        <dbReference type="ARBA" id="ARBA00022475"/>
    </source>
</evidence>
<dbReference type="PROSITE" id="PS51194">
    <property type="entry name" value="HELICASE_CTER"/>
    <property type="match status" value="1"/>
</dbReference>
<evidence type="ECO:0000256" key="9">
    <source>
        <dbReference type="ARBA" id="ARBA00022967"/>
    </source>
</evidence>
<comment type="subcellular location">
    <subcellularLocation>
        <location evidence="12">Cell membrane</location>
        <topology evidence="12">Peripheral membrane protein</topology>
        <orientation evidence="12">Cytoplasmic side</orientation>
    </subcellularLocation>
    <subcellularLocation>
        <location evidence="12">Cytoplasm</location>
    </subcellularLocation>
    <subcellularLocation>
        <location evidence="1">Membrane</location>
        <topology evidence="1">Peripheral membrane protein</topology>
    </subcellularLocation>
    <text evidence="12">Distribution is 50-50.</text>
</comment>
<dbReference type="InterPro" id="IPR027417">
    <property type="entry name" value="P-loop_NTPase"/>
</dbReference>
<comment type="similarity">
    <text evidence="2 12 13">Belongs to the SecA family.</text>
</comment>
<dbReference type="NCBIfam" id="NF006630">
    <property type="entry name" value="PRK09200.1"/>
    <property type="match status" value="1"/>
</dbReference>
<keyword evidence="5 12" id="KW-0963">Cytoplasm</keyword>
<gene>
    <name evidence="18" type="primary">secA2</name>
    <name evidence="12" type="synonym">secA</name>
    <name evidence="18" type="ORF">I5776_04640</name>
</gene>
<evidence type="ECO:0000256" key="7">
    <source>
        <dbReference type="ARBA" id="ARBA00022840"/>
    </source>
</evidence>
<feature type="binding site" evidence="12">
    <location>
        <begin position="104"/>
        <end position="108"/>
    </location>
    <ligand>
        <name>ATP</name>
        <dbReference type="ChEBI" id="CHEBI:30616"/>
    </ligand>
</feature>
<feature type="domain" description="SecA family profile" evidence="17">
    <location>
        <begin position="2"/>
        <end position="571"/>
    </location>
</feature>
<dbReference type="InterPro" id="IPR011130">
    <property type="entry name" value="SecA_preprotein_X-link_dom"/>
</dbReference>
<dbReference type="PROSITE" id="PS51192">
    <property type="entry name" value="HELICASE_ATP_BIND_1"/>
    <property type="match status" value="1"/>
</dbReference>
<dbReference type="Gene3D" id="3.40.50.300">
    <property type="entry name" value="P-loop containing nucleotide triphosphate hydrolases"/>
    <property type="match status" value="3"/>
</dbReference>
<dbReference type="SUPFAM" id="SSF81767">
    <property type="entry name" value="Pre-protein crosslinking domain of SecA"/>
    <property type="match status" value="1"/>
</dbReference>
<dbReference type="Pfam" id="PF01043">
    <property type="entry name" value="SecA_PP_bind"/>
    <property type="match status" value="1"/>
</dbReference>
<dbReference type="SUPFAM" id="SSF81886">
    <property type="entry name" value="Helical scaffold and wing domains of SecA"/>
    <property type="match status" value="1"/>
</dbReference>
<dbReference type="RefSeq" id="WP_202779196.1">
    <property type="nucleotide sequence ID" value="NZ_CP065425.1"/>
</dbReference>
<dbReference type="InterPro" id="IPR000185">
    <property type="entry name" value="SecA"/>
</dbReference>
<dbReference type="HAMAP" id="MF_01382">
    <property type="entry name" value="SecA"/>
    <property type="match status" value="1"/>
</dbReference>
<feature type="domain" description="Helicase ATP-binding" evidence="15">
    <location>
        <begin position="88"/>
        <end position="248"/>
    </location>
</feature>
<feature type="coiled-coil region" evidence="14">
    <location>
        <begin position="13"/>
        <end position="40"/>
    </location>
</feature>
<keyword evidence="8 12" id="KW-0653">Protein transport</keyword>
<evidence type="ECO:0000256" key="12">
    <source>
        <dbReference type="HAMAP-Rule" id="MF_01382"/>
    </source>
</evidence>
<evidence type="ECO:0000259" key="15">
    <source>
        <dbReference type="PROSITE" id="PS51192"/>
    </source>
</evidence>
<dbReference type="PANTHER" id="PTHR30612">
    <property type="entry name" value="SECA INNER MEMBRANE COMPONENT OF SEC PROTEIN SECRETION SYSTEM"/>
    <property type="match status" value="1"/>
</dbReference>
<evidence type="ECO:0000256" key="13">
    <source>
        <dbReference type="RuleBase" id="RU003874"/>
    </source>
</evidence>
<dbReference type="PRINTS" id="PR00906">
    <property type="entry name" value="SECA"/>
</dbReference>
<evidence type="ECO:0000313" key="18">
    <source>
        <dbReference type="EMBL" id="QQZ10250.1"/>
    </source>
</evidence>
<evidence type="ECO:0000256" key="11">
    <source>
        <dbReference type="ARBA" id="ARBA00023136"/>
    </source>
</evidence>
<sequence>MITYLKKTINNPQERTIKKYQKVVDQINNYEAEIAMLSDQELKDKTNYFKELLSNNKTVDDIKAEAFAVVREASKRVLGMRHFDVQLIGGLSLLDGNISEMPTGEGKTLVSSLPSYLRALEGKGVHVITVNEYLAKRDKEIIGQIHEFLGLTVGINLSDMSPNEKQEAYAADITYGIGTEFGFDYLRDHMILDPAQRVQRPYHFAIIDEVDSILIDEAKTPLIIAGKVSLNSELFTICAQVVKRMKNEADYMFDLETKAVNFTEDGISKIEKTFSLDNLYDLEHQPLYHYMIQSLRAEVVFKKDVDYIIRDGKIELIDSFTGRVMDGRSLSDGLHQAIEAKEGLELTEENKMQATVTIQNYFRMYPILSGMTGTAKSEEKEFQQVYRMDVVQIPTNKPKQRIDKEDLVFETITQKYEAMTKEVAHRHATGQPILIGTTSIEQSELVAEYLSKAKLPFQLLNAKSVEQEVELISVAGQMNQITIATNMAGRGTDIQLGEGVADLGGLCVIGTERHESRRIDDQLKGRAGRQGDPGSSQFFISIEDEINERFAAEQLEKLKKSLKTDANGLILNKNIHEFVDRVQRLCEGSNYSAREYTLKLDDVVNEQRYIIYKNRDTVLEADNLSDYILKTYQNMADYYKQKYFEQEDLTTDKIEDLFHKAQLISLKEFNFNLDVLEVDIDEFKHQLVTHLEASIEMIKEMSIENPDLFLEIKYDILHVIDMYWNQHLESMTKLKEGIGLRGYSQEDPILVYQKEGLKVFTQTFYQIEEEVCTIVNDHVRSILTIDEE</sequence>
<evidence type="ECO:0000259" key="16">
    <source>
        <dbReference type="PROSITE" id="PS51194"/>
    </source>
</evidence>
<comment type="subunit">
    <text evidence="12">Monomer and homodimer. Part of the essential Sec protein translocation apparatus which comprises SecA, SecYEG and auxiliary proteins SecDF. Other proteins may also be involved.</text>
</comment>
<keyword evidence="4 12" id="KW-1003">Cell membrane</keyword>
<evidence type="ECO:0000313" key="19">
    <source>
        <dbReference type="Proteomes" id="UP000595691"/>
    </source>
</evidence>
<evidence type="ECO:0000256" key="10">
    <source>
        <dbReference type="ARBA" id="ARBA00023010"/>
    </source>
</evidence>
<dbReference type="SMART" id="SM00958">
    <property type="entry name" value="SecA_PP_bind"/>
    <property type="match status" value="1"/>
</dbReference>
<dbReference type="InterPro" id="IPR036266">
    <property type="entry name" value="SecA_Wing/Scaffold_sf"/>
</dbReference>
<dbReference type="InterPro" id="IPR011116">
    <property type="entry name" value="SecA_Wing/Scaffold"/>
</dbReference>
<dbReference type="Pfam" id="PF21090">
    <property type="entry name" value="P-loop_SecA"/>
    <property type="match status" value="2"/>
</dbReference>
<keyword evidence="19" id="KW-1185">Reference proteome</keyword>
<proteinExistence type="inferred from homology"/>
<dbReference type="CDD" id="cd18803">
    <property type="entry name" value="SF2_C_secA"/>
    <property type="match status" value="1"/>
</dbReference>
<feature type="binding site" evidence="12">
    <location>
        <position position="493"/>
    </location>
    <ligand>
        <name>ATP</name>
        <dbReference type="ChEBI" id="CHEBI:30616"/>
    </ligand>
</feature>
<feature type="binding site" evidence="12">
    <location>
        <position position="86"/>
    </location>
    <ligand>
        <name>ATP</name>
        <dbReference type="ChEBI" id="CHEBI:30616"/>
    </ligand>
</feature>
<evidence type="ECO:0000256" key="14">
    <source>
        <dbReference type="SAM" id="Coils"/>
    </source>
</evidence>